<keyword evidence="1" id="KW-0548">Nucleotidyltransferase</keyword>
<dbReference type="PANTHER" id="PTHR23079">
    <property type="entry name" value="RNA-DEPENDENT RNA POLYMERASE"/>
    <property type="match status" value="1"/>
</dbReference>
<evidence type="ECO:0000313" key="3">
    <source>
        <dbReference type="EMBL" id="KAG5651106.1"/>
    </source>
</evidence>
<dbReference type="OrthoDB" id="6513042at2759"/>
<dbReference type="InterPro" id="IPR057596">
    <property type="entry name" value="RDRP_core"/>
</dbReference>
<comment type="similarity">
    <text evidence="1">Belongs to the RdRP family.</text>
</comment>
<keyword evidence="1" id="KW-0696">RNA-directed RNA polymerase</keyword>
<evidence type="ECO:0000313" key="4">
    <source>
        <dbReference type="Proteomes" id="UP000717328"/>
    </source>
</evidence>
<dbReference type="InterPro" id="IPR007855">
    <property type="entry name" value="RDRP"/>
</dbReference>
<accession>A0A9P7KKZ7</accession>
<comment type="catalytic activity">
    <reaction evidence="1">
        <text>RNA(n) + a ribonucleoside 5'-triphosphate = RNA(n+1) + diphosphate</text>
        <dbReference type="Rhea" id="RHEA:21248"/>
        <dbReference type="Rhea" id="RHEA-COMP:14527"/>
        <dbReference type="Rhea" id="RHEA-COMP:17342"/>
        <dbReference type="ChEBI" id="CHEBI:33019"/>
        <dbReference type="ChEBI" id="CHEBI:61557"/>
        <dbReference type="ChEBI" id="CHEBI:140395"/>
        <dbReference type="EC" id="2.7.7.48"/>
    </reaction>
</comment>
<organism evidence="3 4">
    <name type="scientific">Sphagnurus paluster</name>
    <dbReference type="NCBI Taxonomy" id="117069"/>
    <lineage>
        <taxon>Eukaryota</taxon>
        <taxon>Fungi</taxon>
        <taxon>Dikarya</taxon>
        <taxon>Basidiomycota</taxon>
        <taxon>Agaricomycotina</taxon>
        <taxon>Agaricomycetes</taxon>
        <taxon>Agaricomycetidae</taxon>
        <taxon>Agaricales</taxon>
        <taxon>Tricholomatineae</taxon>
        <taxon>Lyophyllaceae</taxon>
        <taxon>Sphagnurus</taxon>
    </lineage>
</organism>
<dbReference type="EC" id="2.7.7.48" evidence="1"/>
<dbReference type="GO" id="GO:0031380">
    <property type="term" value="C:nuclear RNA-directed RNA polymerase complex"/>
    <property type="evidence" value="ECO:0007669"/>
    <property type="project" value="TreeGrafter"/>
</dbReference>
<evidence type="ECO:0000259" key="2">
    <source>
        <dbReference type="Pfam" id="PF05183"/>
    </source>
</evidence>
<dbReference type="EMBL" id="JABCKI010000297">
    <property type="protein sequence ID" value="KAG5651106.1"/>
    <property type="molecule type" value="Genomic_DNA"/>
</dbReference>
<reference evidence="3" key="2">
    <citation type="submission" date="2021-10" db="EMBL/GenBank/DDBJ databases">
        <title>Phylogenomics reveals ancestral predisposition of the termite-cultivated fungus Termitomyces towards a domesticated lifestyle.</title>
        <authorList>
            <person name="Auxier B."/>
            <person name="Grum-Grzhimaylo A."/>
            <person name="Cardenas M.E."/>
            <person name="Lodge J.D."/>
            <person name="Laessoe T."/>
            <person name="Pedersen O."/>
            <person name="Smith M.E."/>
            <person name="Kuyper T.W."/>
            <person name="Franco-Molano E.A."/>
            <person name="Baroni T.J."/>
            <person name="Aanen D.K."/>
        </authorList>
    </citation>
    <scope>NUCLEOTIDE SEQUENCE</scope>
    <source>
        <strain evidence="3">D49</strain>
    </source>
</reference>
<reference evidence="3" key="1">
    <citation type="submission" date="2021-02" db="EMBL/GenBank/DDBJ databases">
        <authorList>
            <person name="Nieuwenhuis M."/>
            <person name="Van De Peppel L.J.J."/>
        </authorList>
    </citation>
    <scope>NUCLEOTIDE SEQUENCE</scope>
    <source>
        <strain evidence="3">D49</strain>
    </source>
</reference>
<dbReference type="GO" id="GO:0003968">
    <property type="term" value="F:RNA-directed RNA polymerase activity"/>
    <property type="evidence" value="ECO:0007669"/>
    <property type="project" value="UniProtKB-KW"/>
</dbReference>
<evidence type="ECO:0000256" key="1">
    <source>
        <dbReference type="RuleBase" id="RU363098"/>
    </source>
</evidence>
<sequence>MDLNILYIPYDVDEWTVTRSVASILHSEEFPKERDENKVARPINFRVKLNPSKAGGVGNDGSGILTLSTNKIGLNFLKWVKDRPLKIEGKKVRFYKRGHPPPGLALTLDKTPYIDPSIEEERQKKLWDLRDQFRVDAVQFGVFYRAKYPTKHEERLTPRSFSVEWERKYITESIGWLTFEYDHKVLRISLGNEMTDKTGSSIAINFASIQKIAVGYDLGNPYICFDTLMPPIFEEIEFHRPLTGDQEKDKRKFKHRIGALHPGHQVVAPYAQHLRIIIYNDPVLDPIQKFTEMCKIAGLADNMIIRCEGPNNVNADRQEFFTRKKLYQLECEFKRLPWPVAFQLESLLHNRLLHTGDIAALLKPIVDMIKNRGARYTADLLRHYHEKLEVRSLRESPLECFKRIQREFILLGGTLPAGSFYCSHVTFTPTRMILEGPYATQSNRVIRMYSDHLDHFVRVDFRDEDRLQYRWDREVDGSTYLQERVGGILKNGFDLAGRSFEFLAYSSSALREHAVWFMNPFQHKERGWVDSEYIRRTLGNFEGTALLRCPSKYAARLAQAFTATDPSVEVIRSEWEEVPDLGLEPYLFTDGVGTISKNLGDRIWAALCAGRNDQGINSVQPSAYQIRFLGYKGVVAVDEQLDKQPTGIHMRLRPSMRKFEVHQSERGDIEIAQSFEHPNTCYLNRPLIMILEDLGVRKDSFIVLQEEAVAEARTINNSRDQFCSVLDSHGLGRPYRLSHLLKSLGTLGMELNPQGRDPGFDNPFFKQVRQVAMLDVLRDIKHSARIPIPKSYLLVGVADEGPAYKDAGFNNVYTLPEGHIFGSLHCFMDFEPRTQVFIKFASKNPVTPNQHG</sequence>
<dbReference type="GO" id="GO:0030422">
    <property type="term" value="P:siRNA processing"/>
    <property type="evidence" value="ECO:0007669"/>
    <property type="project" value="TreeGrafter"/>
</dbReference>
<gene>
    <name evidence="3" type="ORF">H0H81_009837</name>
</gene>
<dbReference type="Pfam" id="PF05183">
    <property type="entry name" value="RdRP"/>
    <property type="match status" value="1"/>
</dbReference>
<keyword evidence="4" id="KW-1185">Reference proteome</keyword>
<dbReference type="PANTHER" id="PTHR23079:SF55">
    <property type="entry name" value="RNA-DIRECTED RNA POLYMERASE"/>
    <property type="match status" value="1"/>
</dbReference>
<dbReference type="Proteomes" id="UP000717328">
    <property type="component" value="Unassembled WGS sequence"/>
</dbReference>
<comment type="caution">
    <text evidence="3">The sequence shown here is derived from an EMBL/GenBank/DDBJ whole genome shotgun (WGS) entry which is preliminary data.</text>
</comment>
<proteinExistence type="inferred from homology"/>
<keyword evidence="1" id="KW-0808">Transferase</keyword>
<name>A0A9P7KKZ7_9AGAR</name>
<keyword evidence="1" id="KW-0694">RNA-binding</keyword>
<dbReference type="GO" id="GO:0003723">
    <property type="term" value="F:RNA binding"/>
    <property type="evidence" value="ECO:0007669"/>
    <property type="project" value="UniProtKB-KW"/>
</dbReference>
<protein>
    <recommendedName>
        <fullName evidence="1">RNA-dependent RNA polymerase</fullName>
        <ecNumber evidence="1">2.7.7.48</ecNumber>
    </recommendedName>
</protein>
<feature type="domain" description="RDRP core" evidence="2">
    <location>
        <begin position="427"/>
        <end position="824"/>
    </location>
</feature>
<dbReference type="AlphaFoldDB" id="A0A9P7KKZ7"/>